<dbReference type="eggNOG" id="ENOG50316K4">
    <property type="taxonomic scope" value="Bacteria"/>
</dbReference>
<reference evidence="2" key="1">
    <citation type="submission" date="2010-07" db="EMBL/GenBank/DDBJ databases">
        <authorList>
            <person name="Muzny D."/>
            <person name="Qin X."/>
            <person name="Deng J."/>
            <person name="Jiang H."/>
            <person name="Liu Y."/>
            <person name="Qu J."/>
            <person name="Song X.-Z."/>
            <person name="Zhang L."/>
            <person name="Thornton R."/>
            <person name="Coyle M."/>
            <person name="Francisco L."/>
            <person name="Jackson L."/>
            <person name="Javaid M."/>
            <person name="Korchina V."/>
            <person name="Kovar C."/>
            <person name="Mata R."/>
            <person name="Mathew T."/>
            <person name="Ngo R."/>
            <person name="Nguyen L."/>
            <person name="Nguyen N."/>
            <person name="Okwuonu G."/>
            <person name="Ongeri F."/>
            <person name="Pham C."/>
            <person name="Simmons D."/>
            <person name="Wilczek-Boney K."/>
            <person name="Hale W."/>
            <person name="Jakkamsetti A."/>
            <person name="Pham P."/>
            <person name="Ruth R."/>
            <person name="San Lucas F."/>
            <person name="Warren J."/>
            <person name="Zhang J."/>
            <person name="Zhao Z."/>
            <person name="Zhou C."/>
            <person name="Zhu D."/>
            <person name="Lee S."/>
            <person name="Bess C."/>
            <person name="Blankenburg K."/>
            <person name="Forbes L."/>
            <person name="Fu Q."/>
            <person name="Gubbala S."/>
            <person name="Hirani K."/>
            <person name="Jayaseelan J.C."/>
            <person name="Lara F."/>
            <person name="Munidasa M."/>
            <person name="Palculict T."/>
            <person name="Patil S."/>
            <person name="Pu L.-L."/>
            <person name="Saada N."/>
            <person name="Tang L."/>
            <person name="Weissenberger G."/>
            <person name="Zhu Y."/>
            <person name="Hemphill L."/>
            <person name="Shang Y."/>
            <person name="Youmans B."/>
            <person name="Ayvaz T."/>
            <person name="Ross M."/>
            <person name="Santibanez J."/>
            <person name="Aqrawi P."/>
            <person name="Gross S."/>
            <person name="Joshi V."/>
            <person name="Fowler G."/>
            <person name="Nazareth L."/>
            <person name="Reid J."/>
            <person name="Worley K."/>
            <person name="Petrosino J."/>
            <person name="Highlander S."/>
            <person name="Gibbs R."/>
        </authorList>
    </citation>
    <scope>NUCLEOTIDE SEQUENCE [LARGE SCALE GENOMIC DNA]</scope>
    <source>
        <strain evidence="2">DSM 16973</strain>
    </source>
</reference>
<evidence type="ECO:0000313" key="3">
    <source>
        <dbReference type="Proteomes" id="UP000004394"/>
    </source>
</evidence>
<evidence type="ECO:0000256" key="1">
    <source>
        <dbReference type="SAM" id="SignalP"/>
    </source>
</evidence>
<dbReference type="STRING" id="862515.HMPREF0658_1568"/>
<organism evidence="2 3">
    <name type="scientific">Hoylesella marshii DSM 16973 = JCM 13450</name>
    <dbReference type="NCBI Taxonomy" id="862515"/>
    <lineage>
        <taxon>Bacteria</taxon>
        <taxon>Pseudomonadati</taxon>
        <taxon>Bacteroidota</taxon>
        <taxon>Bacteroidia</taxon>
        <taxon>Bacteroidales</taxon>
        <taxon>Prevotellaceae</taxon>
        <taxon>Hoylesella</taxon>
    </lineage>
</organism>
<comment type="caution">
    <text evidence="2">The sequence shown here is derived from an EMBL/GenBank/DDBJ whole genome shotgun (WGS) entry which is preliminary data.</text>
</comment>
<dbReference type="RefSeq" id="WP_006949728.1">
    <property type="nucleotide sequence ID" value="NZ_BAJI01000002.1"/>
</dbReference>
<dbReference type="Proteomes" id="UP000004394">
    <property type="component" value="Unassembled WGS sequence"/>
</dbReference>
<keyword evidence="3" id="KW-1185">Reference proteome</keyword>
<dbReference type="BioCyc" id="PMAR862515-HMP:GMOO-1592-MONOMER"/>
<accession>E0NTR5</accession>
<feature type="chain" id="PRO_5003138225" description="Outer membrane protein beta-barrel domain-containing protein" evidence="1">
    <location>
        <begin position="21"/>
        <end position="254"/>
    </location>
</feature>
<evidence type="ECO:0000313" key="2">
    <source>
        <dbReference type="EMBL" id="EFM01448.1"/>
    </source>
</evidence>
<dbReference type="AlphaFoldDB" id="E0NTR5"/>
<dbReference type="HOGENOM" id="CLU_055789_2_0_10"/>
<evidence type="ECO:0008006" key="4">
    <source>
        <dbReference type="Google" id="ProtNLM"/>
    </source>
</evidence>
<dbReference type="Gene3D" id="2.40.160.170">
    <property type="match status" value="1"/>
</dbReference>
<sequence>MKRFLSALLLLCSASGMLSAQTNSDFYGVFNHVGVNVSSGTEGIGLAVAAPVTPYLEVGMGLNFMPGLSMKAEVSVNEIKTGHLTIQPNDVTLKGDFARTMGELKVNCYPFGGHNALFVSAGLSFGGAKLVKLTGHSDDVQNVIADHPELKDKIFAEIDKYNVQFNEHGDIHGSIRVNAVRPYLGLGYGRQMPRHRVGFRFEMGCQFQGRMKVYQGNSMVETSDLEKASDDFSDLIKKFTIYPVMKFTLTGRIL</sequence>
<dbReference type="EMBL" id="AEEI01000050">
    <property type="protein sequence ID" value="EFM01448.1"/>
    <property type="molecule type" value="Genomic_DNA"/>
</dbReference>
<name>E0NTR5_9BACT</name>
<protein>
    <recommendedName>
        <fullName evidence="4">Outer membrane protein beta-barrel domain-containing protein</fullName>
    </recommendedName>
</protein>
<feature type="signal peptide" evidence="1">
    <location>
        <begin position="1"/>
        <end position="20"/>
    </location>
</feature>
<dbReference type="OrthoDB" id="597504at2"/>
<keyword evidence="1" id="KW-0732">Signal</keyword>
<proteinExistence type="predicted"/>
<gene>
    <name evidence="2" type="ORF">HMPREF0658_1568</name>
</gene>